<dbReference type="GO" id="GO:0003676">
    <property type="term" value="F:nucleic acid binding"/>
    <property type="evidence" value="ECO:0007669"/>
    <property type="project" value="InterPro"/>
</dbReference>
<keyword evidence="4" id="KW-1185">Reference proteome</keyword>
<evidence type="ECO:0000313" key="3">
    <source>
        <dbReference type="EMBL" id="WOS96191.1"/>
    </source>
</evidence>
<accession>A0AAF0YII8</accession>
<proteinExistence type="predicted"/>
<evidence type="ECO:0000313" key="4">
    <source>
        <dbReference type="Proteomes" id="UP000243626"/>
    </source>
</evidence>
<dbReference type="PANTHER" id="PTHR43542:SF1">
    <property type="entry name" value="METHYLTRANSFERASE"/>
    <property type="match status" value="1"/>
</dbReference>
<dbReference type="EMBL" id="CP136964">
    <property type="protein sequence ID" value="WOS96191.1"/>
    <property type="molecule type" value="Genomic_DNA"/>
</dbReference>
<organism evidence="3 4">
    <name type="scientific">Nosocomiicoccus massiliensis</name>
    <dbReference type="NCBI Taxonomy" id="1232430"/>
    <lineage>
        <taxon>Bacteria</taxon>
        <taxon>Bacillati</taxon>
        <taxon>Bacillota</taxon>
        <taxon>Bacilli</taxon>
        <taxon>Bacillales</taxon>
        <taxon>Staphylococcaceae</taxon>
        <taxon>Nosocomiicoccus</taxon>
    </lineage>
</organism>
<dbReference type="PIRSF" id="PIRSF004553">
    <property type="entry name" value="CHP00095"/>
    <property type="match status" value="1"/>
</dbReference>
<keyword evidence="1 3" id="KW-0489">Methyltransferase</keyword>
<dbReference type="NCBIfam" id="TIGR00095">
    <property type="entry name" value="16S rRNA (guanine(966)-N(2))-methyltransferase RsmD"/>
    <property type="match status" value="1"/>
</dbReference>
<evidence type="ECO:0000256" key="2">
    <source>
        <dbReference type="ARBA" id="ARBA00022679"/>
    </source>
</evidence>
<dbReference type="Proteomes" id="UP000243626">
    <property type="component" value="Chromosome"/>
</dbReference>
<reference evidence="4" key="1">
    <citation type="submission" date="2017-09" db="EMBL/GenBank/DDBJ databases">
        <title>Bacterial strain isolated from the female urinary microbiota.</title>
        <authorList>
            <person name="Thomas-White K."/>
            <person name="Kumar N."/>
            <person name="Forster S."/>
            <person name="Putonti C."/>
            <person name="Lawley T."/>
            <person name="Wolfe A.J."/>
        </authorList>
    </citation>
    <scope>NUCLEOTIDE SEQUENCE [LARGE SCALE GENOMIC DNA]</scope>
    <source>
        <strain evidence="4">UMB0959</strain>
    </source>
</reference>
<name>A0AAF0YII8_9STAP</name>
<dbReference type="InterPro" id="IPR004398">
    <property type="entry name" value="RNA_MeTrfase_RsmD"/>
</dbReference>
<dbReference type="EC" id="2.1.1.171" evidence="3"/>
<dbReference type="SUPFAM" id="SSF53335">
    <property type="entry name" value="S-adenosyl-L-methionine-dependent methyltransferases"/>
    <property type="match status" value="1"/>
</dbReference>
<dbReference type="InterPro" id="IPR029063">
    <property type="entry name" value="SAM-dependent_MTases_sf"/>
</dbReference>
<dbReference type="KEGG" id="nmy:CJ229_000175"/>
<dbReference type="InterPro" id="IPR002052">
    <property type="entry name" value="DNA_methylase_N6_adenine_CS"/>
</dbReference>
<dbReference type="CDD" id="cd02440">
    <property type="entry name" value="AdoMet_MTases"/>
    <property type="match status" value="1"/>
</dbReference>
<dbReference type="GO" id="GO:0052913">
    <property type="term" value="F:16S rRNA (guanine(966)-N(2))-methyltransferase activity"/>
    <property type="evidence" value="ECO:0007669"/>
    <property type="project" value="UniProtKB-EC"/>
</dbReference>
<dbReference type="Gene3D" id="3.40.50.150">
    <property type="entry name" value="Vaccinia Virus protein VP39"/>
    <property type="match status" value="1"/>
</dbReference>
<protein>
    <submittedName>
        <fullName evidence="3">16S rRNA (Guanine(966)-N(2))-methyltransferase RsmD</fullName>
        <ecNumber evidence="3">2.1.1.171</ecNumber>
    </submittedName>
</protein>
<dbReference type="Pfam" id="PF03602">
    <property type="entry name" value="Cons_hypoth95"/>
    <property type="match status" value="1"/>
</dbReference>
<gene>
    <name evidence="3" type="primary">rsmD</name>
    <name evidence="3" type="ORF">CJ229_000175</name>
</gene>
<sequence>MHEISTSHNCFFNYSINRKRGVYVRVITGKYKKRRIETLEHKDTRPTSEKVRESMFSAIGERVSGDVLDLFAGSGALGIEALSRGGERCIFVDGAKDAIRIIHNNTKGLDEPVEIYRNDFRRALKALSKRDRQMDLIFLDPPYNKKLIDEALHLIKTYDILKKDGIIIVEAGANETIDLNGFVELKHNEVGTIQYKVLTTEENYD</sequence>
<keyword evidence="2 3" id="KW-0808">Transferase</keyword>
<dbReference type="AlphaFoldDB" id="A0AAF0YII8"/>
<evidence type="ECO:0000256" key="1">
    <source>
        <dbReference type="ARBA" id="ARBA00022603"/>
    </source>
</evidence>
<dbReference type="PANTHER" id="PTHR43542">
    <property type="entry name" value="METHYLTRANSFERASE"/>
    <property type="match status" value="1"/>
</dbReference>
<dbReference type="PROSITE" id="PS00092">
    <property type="entry name" value="N6_MTASE"/>
    <property type="match status" value="1"/>
</dbReference>